<organism evidence="15 16">
    <name type="scientific">Popillia japonica</name>
    <name type="common">Japanese beetle</name>
    <dbReference type="NCBI Taxonomy" id="7064"/>
    <lineage>
        <taxon>Eukaryota</taxon>
        <taxon>Metazoa</taxon>
        <taxon>Ecdysozoa</taxon>
        <taxon>Arthropoda</taxon>
        <taxon>Hexapoda</taxon>
        <taxon>Insecta</taxon>
        <taxon>Pterygota</taxon>
        <taxon>Neoptera</taxon>
        <taxon>Endopterygota</taxon>
        <taxon>Coleoptera</taxon>
        <taxon>Polyphaga</taxon>
        <taxon>Scarabaeiformia</taxon>
        <taxon>Scarabaeidae</taxon>
        <taxon>Rutelinae</taxon>
        <taxon>Popillia</taxon>
    </lineage>
</organism>
<evidence type="ECO:0000259" key="14">
    <source>
        <dbReference type="Pfam" id="PF14721"/>
    </source>
</evidence>
<evidence type="ECO:0000256" key="3">
    <source>
        <dbReference type="ARBA" id="ARBA00006442"/>
    </source>
</evidence>
<dbReference type="SUPFAM" id="SSF51905">
    <property type="entry name" value="FAD/NAD(P)-binding domain"/>
    <property type="match status" value="2"/>
</dbReference>
<dbReference type="PRINTS" id="PR00368">
    <property type="entry name" value="FADPNR"/>
</dbReference>
<keyword evidence="4" id="KW-0285">Flavoprotein</keyword>
<dbReference type="InterPro" id="IPR016156">
    <property type="entry name" value="FAD/NAD-linked_Rdtase_dimer_sf"/>
</dbReference>
<keyword evidence="8" id="KW-0560">Oxidoreductase</keyword>
<dbReference type="GO" id="GO:0016174">
    <property type="term" value="F:NAD(P)H oxidase H2O2-forming activity"/>
    <property type="evidence" value="ECO:0007669"/>
    <property type="project" value="TreeGrafter"/>
</dbReference>
<reference evidence="15 16" key="1">
    <citation type="journal article" date="2024" name="BMC Genomics">
        <title>De novo assembly and annotation of Popillia japonica's genome with initial clues to its potential as an invasive pest.</title>
        <authorList>
            <person name="Cucini C."/>
            <person name="Boschi S."/>
            <person name="Funari R."/>
            <person name="Cardaioli E."/>
            <person name="Iannotti N."/>
            <person name="Marturano G."/>
            <person name="Paoli F."/>
            <person name="Bruttini M."/>
            <person name="Carapelli A."/>
            <person name="Frati F."/>
            <person name="Nardi F."/>
        </authorList>
    </citation>
    <scope>NUCLEOTIDE SEQUENCE [LARGE SCALE GENOMIC DNA]</scope>
    <source>
        <strain evidence="15">DMR45628</strain>
    </source>
</reference>
<sequence>MFRFHRIANFAVKSIRPAIKCNKHDTLETQRYLLITHRFYSNKKKDDTTCRKTEPIKEIDKSKLNPSDCKPRDLKPCKPPESVVCDRKPVPSLQECPKPNLMSDMPKPDCAWEAAEARQRQRNRLILILGAVLAALSIGTVFFYLRQKNTPVKEKKIKKKISSKKKRTPQKIPADPREIPKDVPYLLIGGGTTAFSAFRAIKSADPLAKVLVVSSDGYYPYMRPPLSKEIWYSEDSQLTKNLEFKQWNGSQRSLFYEPEDFYTKCKDLLASPNGGVAVARGWSISHIDVVARVAYLENGDAIKYDKCLIATGATPKNLDVFEVAEGERLEQIKSVAIIGGGFLGSELACSLAHKMKDNPSLKIFQIFKESGNLGKVLPEYLSFWTTDKVKSLGVEVMSDSEVTAAVPKDGRVKLTLSNGDPLVVDQVIVAVGVKPNTQMAEKSDLEVDPDLDGFLVNTELQARSHLYIAGDSACFYDVKLGRRRVEHHDEFCCRLQAGDSACFYDVKLGRRRVEHHDHAVISGRLAGENMTGAAKPYLHQSMFWSDLGPDVGFEAIGIVDSKLPTVGVFAKATDRDNPKALVTTTDEGLRASSEDEIPEECKKFVAKSDDAQKKALEKRKALSKPRDGEDFGKGIIFYLRDDIVVGIMLWNVFNRMQVARQVLQDEKKYDDLNEVAKLFNIHEE</sequence>
<evidence type="ECO:0000256" key="1">
    <source>
        <dbReference type="ARBA" id="ARBA00001974"/>
    </source>
</evidence>
<evidence type="ECO:0000256" key="6">
    <source>
        <dbReference type="ARBA" id="ARBA00022827"/>
    </source>
</evidence>
<dbReference type="EMBL" id="JASPKY010000732">
    <property type="protein sequence ID" value="KAK9686040.1"/>
    <property type="molecule type" value="Genomic_DNA"/>
</dbReference>
<comment type="caution">
    <text evidence="15">The sequence shown here is derived from an EMBL/GenBank/DDBJ whole genome shotgun (WGS) entry which is preliminary data.</text>
</comment>
<dbReference type="GO" id="GO:0033108">
    <property type="term" value="P:mitochondrial respiratory chain complex assembly"/>
    <property type="evidence" value="ECO:0007669"/>
    <property type="project" value="TreeGrafter"/>
</dbReference>
<keyword evidence="6" id="KW-0274">FAD</keyword>
<feature type="transmembrane region" description="Helical" evidence="12">
    <location>
        <begin position="125"/>
        <end position="145"/>
    </location>
</feature>
<dbReference type="Pfam" id="PF07992">
    <property type="entry name" value="Pyr_redox_2"/>
    <property type="match status" value="1"/>
</dbReference>
<accession>A0AAW1I9Z0</accession>
<dbReference type="Proteomes" id="UP001458880">
    <property type="component" value="Unassembled WGS sequence"/>
</dbReference>
<evidence type="ECO:0000256" key="5">
    <source>
        <dbReference type="ARBA" id="ARBA00022703"/>
    </source>
</evidence>
<gene>
    <name evidence="15" type="ORF">QE152_g37484</name>
</gene>
<keyword evidence="12" id="KW-0812">Transmembrane</keyword>
<evidence type="ECO:0000259" key="13">
    <source>
        <dbReference type="Pfam" id="PF07992"/>
    </source>
</evidence>
<dbReference type="GO" id="GO:0046983">
    <property type="term" value="F:protein dimerization activity"/>
    <property type="evidence" value="ECO:0007669"/>
    <property type="project" value="InterPro"/>
</dbReference>
<comment type="catalytic activity">
    <reaction evidence="11">
        <text>A + NADH + H(+) = AH2 + NAD(+)</text>
        <dbReference type="Rhea" id="RHEA:11356"/>
        <dbReference type="ChEBI" id="CHEBI:13193"/>
        <dbReference type="ChEBI" id="CHEBI:15378"/>
        <dbReference type="ChEBI" id="CHEBI:17499"/>
        <dbReference type="ChEBI" id="CHEBI:57540"/>
        <dbReference type="ChEBI" id="CHEBI:57945"/>
    </reaction>
</comment>
<dbReference type="Gene3D" id="3.50.50.60">
    <property type="entry name" value="FAD/NAD(P)-binding domain"/>
    <property type="match status" value="3"/>
</dbReference>
<evidence type="ECO:0000313" key="16">
    <source>
        <dbReference type="Proteomes" id="UP001458880"/>
    </source>
</evidence>
<evidence type="ECO:0000256" key="8">
    <source>
        <dbReference type="ARBA" id="ARBA00023002"/>
    </source>
</evidence>
<keyword evidence="9" id="KW-0520">NAD</keyword>
<feature type="domain" description="FAD/NAD(P)-binding" evidence="13">
    <location>
        <begin position="186"/>
        <end position="482"/>
    </location>
</feature>
<dbReference type="InterPro" id="IPR029324">
    <property type="entry name" value="AIF_C"/>
</dbReference>
<dbReference type="AlphaFoldDB" id="A0AAW1I9Z0"/>
<evidence type="ECO:0000256" key="11">
    <source>
        <dbReference type="ARBA" id="ARBA00047786"/>
    </source>
</evidence>
<dbReference type="SUPFAM" id="SSF55424">
    <property type="entry name" value="FAD/NAD-linked reductases, dimerisation (C-terminal) domain"/>
    <property type="match status" value="1"/>
</dbReference>
<dbReference type="InterPro" id="IPR050446">
    <property type="entry name" value="FAD-oxidoreductase/Apoptosis"/>
</dbReference>
<keyword evidence="12" id="KW-0472">Membrane</keyword>
<evidence type="ECO:0000256" key="9">
    <source>
        <dbReference type="ARBA" id="ARBA00023027"/>
    </source>
</evidence>
<evidence type="ECO:0000313" key="15">
    <source>
        <dbReference type="EMBL" id="KAK9686040.1"/>
    </source>
</evidence>
<keyword evidence="5" id="KW-0053">Apoptosis</keyword>
<dbReference type="GO" id="GO:0071949">
    <property type="term" value="F:FAD binding"/>
    <property type="evidence" value="ECO:0007669"/>
    <property type="project" value="TreeGrafter"/>
</dbReference>
<keyword evidence="10" id="KW-0496">Mitochondrion</keyword>
<dbReference type="GO" id="GO:0005739">
    <property type="term" value="C:mitochondrion"/>
    <property type="evidence" value="ECO:0007669"/>
    <property type="project" value="UniProtKB-SubCell"/>
</dbReference>
<protein>
    <submittedName>
        <fullName evidence="15">Pyridine nucleotide-disulfide oxidoreductase</fullName>
    </submittedName>
</protein>
<comment type="subcellular location">
    <subcellularLocation>
        <location evidence="2">Mitochondrion</location>
    </subcellularLocation>
</comment>
<dbReference type="Gene3D" id="3.30.390.30">
    <property type="match status" value="1"/>
</dbReference>
<evidence type="ECO:0000256" key="10">
    <source>
        <dbReference type="ARBA" id="ARBA00023128"/>
    </source>
</evidence>
<evidence type="ECO:0000256" key="2">
    <source>
        <dbReference type="ARBA" id="ARBA00004173"/>
    </source>
</evidence>
<keyword evidence="7" id="KW-0809">Transit peptide</keyword>
<dbReference type="PRINTS" id="PR00411">
    <property type="entry name" value="PNDRDTASEI"/>
</dbReference>
<evidence type="ECO:0000256" key="7">
    <source>
        <dbReference type="ARBA" id="ARBA00022946"/>
    </source>
</evidence>
<name>A0AAW1I9Z0_POPJA</name>
<proteinExistence type="inferred from homology"/>
<dbReference type="InterPro" id="IPR023753">
    <property type="entry name" value="FAD/NAD-binding_dom"/>
</dbReference>
<evidence type="ECO:0000256" key="4">
    <source>
        <dbReference type="ARBA" id="ARBA00022630"/>
    </source>
</evidence>
<dbReference type="GO" id="GO:0006915">
    <property type="term" value="P:apoptotic process"/>
    <property type="evidence" value="ECO:0007669"/>
    <property type="project" value="UniProtKB-KW"/>
</dbReference>
<dbReference type="SMART" id="SM01353">
    <property type="entry name" value="AIF_C"/>
    <property type="match status" value="1"/>
</dbReference>
<dbReference type="InterPro" id="IPR036188">
    <property type="entry name" value="FAD/NAD-bd_sf"/>
</dbReference>
<dbReference type="Pfam" id="PF14721">
    <property type="entry name" value="AIF_C"/>
    <property type="match status" value="1"/>
</dbReference>
<evidence type="ECO:0000256" key="12">
    <source>
        <dbReference type="SAM" id="Phobius"/>
    </source>
</evidence>
<comment type="similarity">
    <text evidence="3">Belongs to the FAD-dependent oxidoreductase family.</text>
</comment>
<dbReference type="PANTHER" id="PTHR43557">
    <property type="entry name" value="APOPTOSIS-INDUCING FACTOR 1"/>
    <property type="match status" value="1"/>
</dbReference>
<keyword evidence="12" id="KW-1133">Transmembrane helix</keyword>
<comment type="cofactor">
    <cofactor evidence="1">
        <name>FAD</name>
        <dbReference type="ChEBI" id="CHEBI:57692"/>
    </cofactor>
</comment>
<dbReference type="PANTHER" id="PTHR43557:SF4">
    <property type="entry name" value="APOPTOSIS-INDUCING FACTOR 1, MITOCHONDRIAL"/>
    <property type="match status" value="1"/>
</dbReference>
<feature type="domain" description="Mitochondrial apoptosis-inducing factor C-terminal" evidence="14">
    <location>
        <begin position="526"/>
        <end position="665"/>
    </location>
</feature>
<keyword evidence="16" id="KW-1185">Reference proteome</keyword>